<protein>
    <submittedName>
        <fullName evidence="12">Polycomb group protein EMBRYONIC FLOWER 2-like</fullName>
    </submittedName>
</protein>
<feature type="domain" description="DUF7651" evidence="10">
    <location>
        <begin position="78"/>
        <end position="272"/>
    </location>
</feature>
<evidence type="ECO:0000313" key="11">
    <source>
        <dbReference type="Proteomes" id="UP000694853"/>
    </source>
</evidence>
<dbReference type="Pfam" id="PF09733">
    <property type="entry name" value="VEFS-Box"/>
    <property type="match status" value="1"/>
</dbReference>
<dbReference type="KEGG" id="aprc:113871727"/>
<sequence length="684" mass="77435">MHITEISSTRMAGYPAAACETSYARNTDEPNHEDGCEHLSEEEKLAAEESLSIYCKPVEFYNILQHRMPLFLSRCLDYRKKAKNKKRILMTVSLSWKDDETQSLFPLCICMARLHPIGEDEEEEKYSAVYQTNQIFTFRGSSEIDGNGNTQVKANFMLPENEKLAKKAESGKFFILVYGKNPNSASGANASVMPLDVAFIESRTGESFLFGKLCLQSIYAVCCCNPNFSLGQQTEIMSAIDLLPCILECGVQGKDKSISIQKPSNSEDEVCSSINIIYPLSKNFTTTDLSILKRLQISISAKGFGAEEKSPYHIHASSDVASSSSSRNIRLKEGIVTFNYRYYNDKLRRTEVTEDFCCPFCLVKCASYKGVRCHLLSSHDLFNFEFSASEDCPDVHVSVKSDSWRPEIVADGVDPRVQTFFFCAKPFKRREPKKTSLRSISRNKTDQLLTDPEVPAGDTELLEQAEGSTAIILHPGLDCVAPISEHDQGTSAMDVDKEGVSNAIILHPNQDDVSPISEHDHGTPAEQQVDKKGKLPLVQYDPQIIAKLEKRKFHHSRTYQPMALEEVLSDHDSEDEMYDDIGTEILDRRLLNTIEVSDDAKQFMYMWNIFARKHRVLADGHIHWAYEAFTRFHCKELAQSSMLTWNWRLFMIKLWNQGLLDAKTINKCGIILQEYQKQNSGPKN</sequence>
<keyword evidence="5" id="KW-0805">Transcription regulation</keyword>
<dbReference type="PANTHER" id="PTHR22597">
    <property type="entry name" value="POLYCOMB GROUP PROTEIN"/>
    <property type="match status" value="1"/>
</dbReference>
<accession>A0A8B8M9Y9</accession>
<dbReference type="InterPro" id="IPR057540">
    <property type="entry name" value="Znf_SUZ12"/>
</dbReference>
<evidence type="ECO:0000259" key="10">
    <source>
        <dbReference type="Pfam" id="PF24663"/>
    </source>
</evidence>
<organism evidence="11 12">
    <name type="scientific">Abrus precatorius</name>
    <name type="common">Indian licorice</name>
    <name type="synonym">Glycine abrus</name>
    <dbReference type="NCBI Taxonomy" id="3816"/>
    <lineage>
        <taxon>Eukaryota</taxon>
        <taxon>Viridiplantae</taxon>
        <taxon>Streptophyta</taxon>
        <taxon>Embryophyta</taxon>
        <taxon>Tracheophyta</taxon>
        <taxon>Spermatophyta</taxon>
        <taxon>Magnoliopsida</taxon>
        <taxon>eudicotyledons</taxon>
        <taxon>Gunneridae</taxon>
        <taxon>Pentapetalae</taxon>
        <taxon>rosids</taxon>
        <taxon>fabids</taxon>
        <taxon>Fabales</taxon>
        <taxon>Fabaceae</taxon>
        <taxon>Papilionoideae</taxon>
        <taxon>50 kb inversion clade</taxon>
        <taxon>NPAAA clade</taxon>
        <taxon>indigoferoid/millettioid clade</taxon>
        <taxon>Abreae</taxon>
        <taxon>Abrus</taxon>
    </lineage>
</organism>
<evidence type="ECO:0000256" key="7">
    <source>
        <dbReference type="SAM" id="MobiDB-lite"/>
    </source>
</evidence>
<dbReference type="AlphaFoldDB" id="A0A8B8M9Y9"/>
<keyword evidence="6" id="KW-0804">Transcription</keyword>
<keyword evidence="3" id="KW-0863">Zinc-finger</keyword>
<dbReference type="InterPro" id="IPR056068">
    <property type="entry name" value="EMF2-like_DUF7651"/>
</dbReference>
<keyword evidence="11" id="KW-1185">Reference proteome</keyword>
<dbReference type="CDD" id="cd21749">
    <property type="entry name" value="ZnB-Zn_EMF2-like"/>
    <property type="match status" value="1"/>
</dbReference>
<proteinExistence type="inferred from homology"/>
<comment type="similarity">
    <text evidence="1">Belongs to the VEFS (VRN2-EMF2-FIS2-SU(Z)12) family.</text>
</comment>
<evidence type="ECO:0000313" key="12">
    <source>
        <dbReference type="RefSeq" id="XP_027364627.1"/>
    </source>
</evidence>
<gene>
    <name evidence="12" type="primary">LOC113871727</name>
</gene>
<dbReference type="Pfam" id="PF23320">
    <property type="entry name" value="Zn_SUZ12"/>
    <property type="match status" value="1"/>
</dbReference>
<evidence type="ECO:0000259" key="8">
    <source>
        <dbReference type="Pfam" id="PF09733"/>
    </source>
</evidence>
<dbReference type="InterPro" id="IPR019135">
    <property type="entry name" value="Polycomb_protein_VEFS-Box"/>
</dbReference>
<feature type="domain" description="Polycomb protein SUZ12-like zinc finger" evidence="9">
    <location>
        <begin position="334"/>
        <end position="401"/>
    </location>
</feature>
<dbReference type="GO" id="GO:0005634">
    <property type="term" value="C:nucleus"/>
    <property type="evidence" value="ECO:0007669"/>
    <property type="project" value="UniProtKB-ARBA"/>
</dbReference>
<evidence type="ECO:0000256" key="3">
    <source>
        <dbReference type="ARBA" id="ARBA00022771"/>
    </source>
</evidence>
<dbReference type="GO" id="GO:0008270">
    <property type="term" value="F:zinc ion binding"/>
    <property type="evidence" value="ECO:0007669"/>
    <property type="project" value="UniProtKB-KW"/>
</dbReference>
<feature type="compositionally biased region" description="Polar residues" evidence="7">
    <location>
        <begin position="437"/>
        <end position="448"/>
    </location>
</feature>
<evidence type="ECO:0000256" key="1">
    <source>
        <dbReference type="ARBA" id="ARBA00007416"/>
    </source>
</evidence>
<dbReference type="CDD" id="cd21553">
    <property type="entry name" value="VEFS-box_EMF2-like"/>
    <property type="match status" value="1"/>
</dbReference>
<evidence type="ECO:0000256" key="4">
    <source>
        <dbReference type="ARBA" id="ARBA00022833"/>
    </source>
</evidence>
<dbReference type="RefSeq" id="XP_027364627.1">
    <property type="nucleotide sequence ID" value="XM_027508826.1"/>
</dbReference>
<dbReference type="OrthoDB" id="166746at2759"/>
<dbReference type="GO" id="GO:0031490">
    <property type="term" value="F:chromatin DNA binding"/>
    <property type="evidence" value="ECO:0007669"/>
    <property type="project" value="TreeGrafter"/>
</dbReference>
<name>A0A8B8M9Y9_ABRPR</name>
<reference evidence="12" key="2">
    <citation type="submission" date="2025-08" db="UniProtKB">
        <authorList>
            <consortium name="RefSeq"/>
        </authorList>
    </citation>
    <scope>IDENTIFICATION</scope>
    <source>
        <tissue evidence="12">Young leaves</tissue>
    </source>
</reference>
<reference evidence="11" key="1">
    <citation type="journal article" date="2019" name="Toxins">
        <title>Detection of Abrin-Like and Prepropulchellin-Like Toxin Genes and Transcripts Using Whole Genome Sequencing and Full-Length Transcript Sequencing of Abrus precatorius.</title>
        <authorList>
            <person name="Hovde B.T."/>
            <person name="Daligault H.E."/>
            <person name="Hanschen E.R."/>
            <person name="Kunde Y.A."/>
            <person name="Johnson M.B."/>
            <person name="Starkenburg S.R."/>
            <person name="Johnson S.L."/>
        </authorList>
    </citation>
    <scope>NUCLEOTIDE SEQUENCE [LARGE SCALE GENOMIC DNA]</scope>
</reference>
<evidence type="ECO:0000256" key="5">
    <source>
        <dbReference type="ARBA" id="ARBA00023015"/>
    </source>
</evidence>
<dbReference type="GeneID" id="113871727"/>
<evidence type="ECO:0000256" key="6">
    <source>
        <dbReference type="ARBA" id="ARBA00023163"/>
    </source>
</evidence>
<keyword evidence="4" id="KW-0862">Zinc</keyword>
<feature type="region of interest" description="Disordered" evidence="7">
    <location>
        <begin position="434"/>
        <end position="453"/>
    </location>
</feature>
<evidence type="ECO:0000259" key="9">
    <source>
        <dbReference type="Pfam" id="PF23320"/>
    </source>
</evidence>
<evidence type="ECO:0000256" key="2">
    <source>
        <dbReference type="ARBA" id="ARBA00022723"/>
    </source>
</evidence>
<keyword evidence="2" id="KW-0479">Metal-binding</keyword>
<dbReference type="Pfam" id="PF24663">
    <property type="entry name" value="DUF7651"/>
    <property type="match status" value="1"/>
</dbReference>
<dbReference type="PANTHER" id="PTHR22597:SF22">
    <property type="entry name" value="POLYCOMB GROUP PROTEIN EMBRYONIC FLOWER 2-RELATED"/>
    <property type="match status" value="1"/>
</dbReference>
<dbReference type="Proteomes" id="UP000694853">
    <property type="component" value="Unplaced"/>
</dbReference>
<feature type="domain" description="Polycomb protein VEFS-Box" evidence="8">
    <location>
        <begin position="545"/>
        <end position="665"/>
    </location>
</feature>